<dbReference type="Proteomes" id="UP000048926">
    <property type="component" value="Unassembled WGS sequence"/>
</dbReference>
<dbReference type="PANTHER" id="PTHR35850:SF1">
    <property type="entry name" value="TYPE VI SECRETION SYSTEM SHEATH PROTEIN TSSB1"/>
    <property type="match status" value="1"/>
</dbReference>
<dbReference type="PIRSF" id="PIRSF028301">
    <property type="entry name" value="UCP028301"/>
    <property type="match status" value="1"/>
</dbReference>
<sequence length="184" mass="20429">MASNSGQGFIKRNRPPRVHIFYEDPFDAEQKVELPFVMGIMADLSGDNPGVEKADIDDRKFLDIDMDNFSKRMEAIEPGTSFTVKDKLSGEENSKMSVQLRFKSMDDFTPGRVAEQVPALKKLLDARRSLAALRTMMDGRVQAISQLEELTRDPALMQALAQKIEADKASSADKQADGDGTEEA</sequence>
<gene>
    <name evidence="2" type="ORF">LAL4801_00488</name>
</gene>
<dbReference type="RefSeq" id="WP_022999366.1">
    <property type="nucleotide sequence ID" value="NZ_CP045617.1"/>
</dbReference>
<dbReference type="OrthoDB" id="9789942at2"/>
<proteinExistence type="predicted"/>
<dbReference type="EMBL" id="CXST01000001">
    <property type="protein sequence ID" value="CTQ42068.1"/>
    <property type="molecule type" value="Genomic_DNA"/>
</dbReference>
<dbReference type="NCBIfam" id="TIGR03358">
    <property type="entry name" value="VI_chp_5"/>
    <property type="match status" value="1"/>
</dbReference>
<keyword evidence="3" id="KW-1185">Reference proteome</keyword>
<dbReference type="AlphaFoldDB" id="A0A0M6XYG3"/>
<feature type="compositionally biased region" description="Basic and acidic residues" evidence="1">
    <location>
        <begin position="164"/>
        <end position="177"/>
    </location>
</feature>
<name>A0A0M6XYG3_9HYPH</name>
<evidence type="ECO:0000313" key="2">
    <source>
        <dbReference type="EMBL" id="CTQ42068.1"/>
    </source>
</evidence>
<evidence type="ECO:0000256" key="1">
    <source>
        <dbReference type="SAM" id="MobiDB-lite"/>
    </source>
</evidence>
<dbReference type="STRING" id="187304.B0E33_27650"/>
<evidence type="ECO:0000313" key="3">
    <source>
        <dbReference type="Proteomes" id="UP000048926"/>
    </source>
</evidence>
<dbReference type="PANTHER" id="PTHR35850">
    <property type="entry name" value="CYTOPLASMIC PROTEIN-RELATED"/>
    <property type="match status" value="1"/>
</dbReference>
<dbReference type="KEGG" id="lagg:B0E33_27650"/>
<dbReference type="InterPro" id="IPR008312">
    <property type="entry name" value="T6SS_TssB1"/>
</dbReference>
<feature type="region of interest" description="Disordered" evidence="1">
    <location>
        <begin position="164"/>
        <end position="184"/>
    </location>
</feature>
<protein>
    <submittedName>
        <fullName evidence="2">Type VI secretion protein, family</fullName>
    </submittedName>
</protein>
<reference evidence="3" key="1">
    <citation type="submission" date="2015-07" db="EMBL/GenBank/DDBJ databases">
        <authorList>
            <person name="Rodrigo-Torres Lidia"/>
            <person name="Arahal R.David."/>
        </authorList>
    </citation>
    <scope>NUCLEOTIDE SEQUENCE [LARGE SCALE GENOMIC DNA]</scope>
    <source>
        <strain evidence="3">CECT 4801</strain>
    </source>
</reference>
<organism evidence="2 3">
    <name type="scientific">Roseibium aggregatum</name>
    <dbReference type="NCBI Taxonomy" id="187304"/>
    <lineage>
        <taxon>Bacteria</taxon>
        <taxon>Pseudomonadati</taxon>
        <taxon>Pseudomonadota</taxon>
        <taxon>Alphaproteobacteria</taxon>
        <taxon>Hyphomicrobiales</taxon>
        <taxon>Stappiaceae</taxon>
        <taxon>Roseibium</taxon>
    </lineage>
</organism>
<dbReference type="Pfam" id="PF05591">
    <property type="entry name" value="T6SS_VipA"/>
    <property type="match status" value="1"/>
</dbReference>
<accession>A0A0M6XYG3</accession>